<evidence type="ECO:0000256" key="1">
    <source>
        <dbReference type="SAM" id="Phobius"/>
    </source>
</evidence>
<reference evidence="2 3" key="2">
    <citation type="journal article" date="2014" name="Genome Announc.">
        <title>Complete Genome Sequence of Methanoregula formicica SMSPT, a Mesophilic Hydrogenotrophic Methanogen Isolated from a Methanogenic Upflow Anaerobic Sludge Blanket Reactor.</title>
        <authorList>
            <person name="Yamamoto K."/>
            <person name="Tamaki H."/>
            <person name="Cadillo-Quiroz H."/>
            <person name="Imachi H."/>
            <person name="Kyrpides N."/>
            <person name="Woyke T."/>
            <person name="Goodwin L."/>
            <person name="Zinder S.H."/>
            <person name="Kamagata Y."/>
            <person name="Liu W.T."/>
        </authorList>
    </citation>
    <scope>NUCLEOTIDE SEQUENCE [LARGE SCALE GENOMIC DNA]</scope>
    <source>
        <strain evidence="3">DSM 22288 / NBRC 105244 / SMSP</strain>
    </source>
</reference>
<dbReference type="HOGENOM" id="CLU_2056050_0_0_2"/>
<dbReference type="Proteomes" id="UP000010824">
    <property type="component" value="Chromosome"/>
</dbReference>
<reference evidence="3" key="1">
    <citation type="submission" date="2011-12" db="EMBL/GenBank/DDBJ databases">
        <title>Complete sequence of Methanoregula formicicum SMSP.</title>
        <authorList>
            <person name="Lucas S."/>
            <person name="Han J."/>
            <person name="Lapidus A."/>
            <person name="Cheng J.-F."/>
            <person name="Goodwin L."/>
            <person name="Pitluck S."/>
            <person name="Peters L."/>
            <person name="Ovchinnikova G."/>
            <person name="Teshima H."/>
            <person name="Detter J.C."/>
            <person name="Han C."/>
            <person name="Tapia R."/>
            <person name="Land M."/>
            <person name="Hauser L."/>
            <person name="Kyrpides N."/>
            <person name="Ivanova N."/>
            <person name="Pagani I."/>
            <person name="Imachi H."/>
            <person name="Tamaki H."/>
            <person name="Sekiguchi Y."/>
            <person name="Kamagata Y."/>
            <person name="Cadillo-Quiroz H."/>
            <person name="Zinder S."/>
            <person name="Liu W.-T."/>
            <person name="Woyke T."/>
        </authorList>
    </citation>
    <scope>NUCLEOTIDE SEQUENCE [LARGE SCALE GENOMIC DNA]</scope>
    <source>
        <strain evidence="3">DSM 22288 / NBRC 105244 / SMSP</strain>
    </source>
</reference>
<protein>
    <submittedName>
        <fullName evidence="2">Uncharacterized protein</fullName>
    </submittedName>
</protein>
<keyword evidence="1" id="KW-0812">Transmembrane</keyword>
<evidence type="ECO:0000313" key="2">
    <source>
        <dbReference type="EMBL" id="AGB01288.1"/>
    </source>
</evidence>
<keyword evidence="3" id="KW-1185">Reference proteome</keyword>
<gene>
    <name evidence="2" type="ordered locus">Metfor_0207</name>
</gene>
<dbReference type="KEGG" id="mfo:Metfor_0207"/>
<dbReference type="EMBL" id="CP003167">
    <property type="protein sequence ID" value="AGB01288.1"/>
    <property type="molecule type" value="Genomic_DNA"/>
</dbReference>
<organism evidence="2 3">
    <name type="scientific">Methanoregula formicica (strain DSM 22288 / NBRC 105244 / SMSP)</name>
    <dbReference type="NCBI Taxonomy" id="593750"/>
    <lineage>
        <taxon>Archaea</taxon>
        <taxon>Methanobacteriati</taxon>
        <taxon>Methanobacteriota</taxon>
        <taxon>Stenosarchaea group</taxon>
        <taxon>Methanomicrobia</taxon>
        <taxon>Methanomicrobiales</taxon>
        <taxon>Methanoregulaceae</taxon>
        <taxon>Methanoregula</taxon>
    </lineage>
</organism>
<accession>L0HD94</accession>
<name>L0HD94_METFS</name>
<sequence precursor="true">MNTYNTIFFYIICAIRNEILARSLFHNPSFGIPDPTKTPMGRVSEIAALGIGSVVFLVSKKRAISRFYSLTKGYLCFPRLLFLSRGCFLFLPPAHTLHLARHAPFELLVNDTIRVREHG</sequence>
<dbReference type="InParanoid" id="L0HD94"/>
<feature type="transmembrane region" description="Helical" evidence="1">
    <location>
        <begin position="40"/>
        <end position="58"/>
    </location>
</feature>
<keyword evidence="1" id="KW-0472">Membrane</keyword>
<feature type="transmembrane region" description="Helical" evidence="1">
    <location>
        <begin position="7"/>
        <end position="25"/>
    </location>
</feature>
<evidence type="ECO:0000313" key="3">
    <source>
        <dbReference type="Proteomes" id="UP000010824"/>
    </source>
</evidence>
<dbReference type="AlphaFoldDB" id="L0HD94"/>
<keyword evidence="1" id="KW-1133">Transmembrane helix</keyword>
<proteinExistence type="predicted"/>